<keyword evidence="1" id="KW-0147">Chitin-binding</keyword>
<dbReference type="SMART" id="SM00494">
    <property type="entry name" value="ChtBD2"/>
    <property type="match status" value="2"/>
</dbReference>
<evidence type="ECO:0000313" key="9">
    <source>
        <dbReference type="EMBL" id="VDN03052.1"/>
    </source>
</evidence>
<gene>
    <name evidence="9" type="ORF">TCLT_LOCUS5768</name>
</gene>
<protein>
    <submittedName>
        <fullName evidence="11">Chitin-binding type-2 domain-containing protein</fullName>
    </submittedName>
</protein>
<keyword evidence="3" id="KW-0677">Repeat</keyword>
<dbReference type="WBParaSite" id="TCLT_0000577901-mRNA-1">
    <property type="protein sequence ID" value="TCLT_0000577901-mRNA-1"/>
    <property type="gene ID" value="TCLT_0000577901"/>
</dbReference>
<feature type="signal peptide" evidence="7">
    <location>
        <begin position="1"/>
        <end position="18"/>
    </location>
</feature>
<accession>A0A0N5CZ74</accession>
<dbReference type="OrthoDB" id="5914859at2759"/>
<name>A0A0N5CZ74_THECL</name>
<dbReference type="PANTHER" id="PTHR23301:SF0">
    <property type="entry name" value="CHITIN-BINDING TYPE-2 DOMAIN-CONTAINING PROTEIN-RELATED"/>
    <property type="match status" value="1"/>
</dbReference>
<evidence type="ECO:0000313" key="10">
    <source>
        <dbReference type="Proteomes" id="UP000276776"/>
    </source>
</evidence>
<keyword evidence="4" id="KW-1015">Disulfide bond</keyword>
<sequence>MVLLSLLMLLTHISLVFSISENSINGLDCTRKNANGLYGQGCSSRFMRCYNGKLYIYVCPKKLKFNVETAKCEQKRQVIACINNEPFDCSKKKDGVYGSGKCSTTYYHCSRGHSSEMLCPAGLYYNDKLKSCDEIDSIDECDLLTALRGFDERREGAYIERNLMSIRGGTDLDDQRGYSKNIHRLSLGRAKSRGSGSKGRNNMPKRQNRHSE</sequence>
<evidence type="ECO:0000259" key="8">
    <source>
        <dbReference type="PROSITE" id="PS50940"/>
    </source>
</evidence>
<keyword evidence="10" id="KW-1185">Reference proteome</keyword>
<dbReference type="InterPro" id="IPR051940">
    <property type="entry name" value="Chitin_bind-dev_reg"/>
</dbReference>
<dbReference type="InterPro" id="IPR002557">
    <property type="entry name" value="Chitin-bd_dom"/>
</dbReference>
<dbReference type="PANTHER" id="PTHR23301">
    <property type="entry name" value="CHITIN BINDING PERITROPHIN-A"/>
    <property type="match status" value="1"/>
</dbReference>
<dbReference type="Pfam" id="PF01607">
    <property type="entry name" value="CBM_14"/>
    <property type="match status" value="2"/>
</dbReference>
<feature type="domain" description="Chitin-binding type-2" evidence="8">
    <location>
        <begin position="86"/>
        <end position="143"/>
    </location>
</feature>
<dbReference type="GO" id="GO:0005576">
    <property type="term" value="C:extracellular region"/>
    <property type="evidence" value="ECO:0007669"/>
    <property type="project" value="InterPro"/>
</dbReference>
<evidence type="ECO:0000256" key="7">
    <source>
        <dbReference type="SAM" id="SignalP"/>
    </source>
</evidence>
<evidence type="ECO:0000313" key="11">
    <source>
        <dbReference type="WBParaSite" id="TCLT_0000577901-mRNA-1"/>
    </source>
</evidence>
<dbReference type="Proteomes" id="UP000276776">
    <property type="component" value="Unassembled WGS sequence"/>
</dbReference>
<dbReference type="GO" id="GO:0008061">
    <property type="term" value="F:chitin binding"/>
    <property type="evidence" value="ECO:0007669"/>
    <property type="project" value="UniProtKB-KW"/>
</dbReference>
<feature type="domain" description="Chitin-binding type-2" evidence="8">
    <location>
        <begin position="26"/>
        <end position="83"/>
    </location>
</feature>
<organism evidence="11">
    <name type="scientific">Thelazia callipaeda</name>
    <name type="common">Oriental eyeworm</name>
    <name type="synonym">Parasitic nematode</name>
    <dbReference type="NCBI Taxonomy" id="103827"/>
    <lineage>
        <taxon>Eukaryota</taxon>
        <taxon>Metazoa</taxon>
        <taxon>Ecdysozoa</taxon>
        <taxon>Nematoda</taxon>
        <taxon>Chromadorea</taxon>
        <taxon>Rhabditida</taxon>
        <taxon>Spirurina</taxon>
        <taxon>Spiruromorpha</taxon>
        <taxon>Thelazioidea</taxon>
        <taxon>Thelaziidae</taxon>
        <taxon>Thelazia</taxon>
    </lineage>
</organism>
<dbReference type="InterPro" id="IPR036508">
    <property type="entry name" value="Chitin-bd_dom_sf"/>
</dbReference>
<evidence type="ECO:0000256" key="6">
    <source>
        <dbReference type="SAM" id="MobiDB-lite"/>
    </source>
</evidence>
<keyword evidence="2 7" id="KW-0732">Signal</keyword>
<dbReference type="PROSITE" id="PS50940">
    <property type="entry name" value="CHIT_BIND_II"/>
    <property type="match status" value="2"/>
</dbReference>
<evidence type="ECO:0000256" key="1">
    <source>
        <dbReference type="ARBA" id="ARBA00022669"/>
    </source>
</evidence>
<evidence type="ECO:0000256" key="4">
    <source>
        <dbReference type="ARBA" id="ARBA00023157"/>
    </source>
</evidence>
<dbReference type="EMBL" id="UYYF01004362">
    <property type="protein sequence ID" value="VDN03052.1"/>
    <property type="molecule type" value="Genomic_DNA"/>
</dbReference>
<evidence type="ECO:0000256" key="3">
    <source>
        <dbReference type="ARBA" id="ARBA00022737"/>
    </source>
</evidence>
<dbReference type="Gene3D" id="2.170.140.10">
    <property type="entry name" value="Chitin binding domain"/>
    <property type="match status" value="2"/>
</dbReference>
<evidence type="ECO:0000256" key="5">
    <source>
        <dbReference type="ARBA" id="ARBA00023180"/>
    </source>
</evidence>
<proteinExistence type="predicted"/>
<dbReference type="STRING" id="103827.A0A0N5CZ74"/>
<evidence type="ECO:0000256" key="2">
    <source>
        <dbReference type="ARBA" id="ARBA00022729"/>
    </source>
</evidence>
<feature type="region of interest" description="Disordered" evidence="6">
    <location>
        <begin position="183"/>
        <end position="212"/>
    </location>
</feature>
<dbReference type="AlphaFoldDB" id="A0A0N5CZ74"/>
<dbReference type="SUPFAM" id="SSF57625">
    <property type="entry name" value="Invertebrate chitin-binding proteins"/>
    <property type="match status" value="2"/>
</dbReference>
<reference evidence="9 10" key="2">
    <citation type="submission" date="2018-11" db="EMBL/GenBank/DDBJ databases">
        <authorList>
            <consortium name="Pathogen Informatics"/>
        </authorList>
    </citation>
    <scope>NUCLEOTIDE SEQUENCE [LARGE SCALE GENOMIC DNA]</scope>
</reference>
<keyword evidence="5" id="KW-0325">Glycoprotein</keyword>
<reference evidence="11" key="1">
    <citation type="submission" date="2017-02" db="UniProtKB">
        <authorList>
            <consortium name="WormBaseParasite"/>
        </authorList>
    </citation>
    <scope>IDENTIFICATION</scope>
</reference>
<feature type="chain" id="PRO_5043126452" evidence="7">
    <location>
        <begin position="19"/>
        <end position="212"/>
    </location>
</feature>
<feature type="compositionally biased region" description="Low complexity" evidence="6">
    <location>
        <begin position="184"/>
        <end position="200"/>
    </location>
</feature>